<dbReference type="InterPro" id="IPR018062">
    <property type="entry name" value="HTH_AraC-typ_CS"/>
</dbReference>
<feature type="domain" description="HTH araC/xylS-type" evidence="5">
    <location>
        <begin position="216"/>
        <end position="314"/>
    </location>
</feature>
<dbReference type="Gene3D" id="1.10.10.60">
    <property type="entry name" value="Homeodomain-like"/>
    <property type="match status" value="1"/>
</dbReference>
<keyword evidence="2" id="KW-0238">DNA-binding</keyword>
<dbReference type="InterPro" id="IPR052158">
    <property type="entry name" value="INH-QAR"/>
</dbReference>
<evidence type="ECO:0000256" key="3">
    <source>
        <dbReference type="ARBA" id="ARBA00023163"/>
    </source>
</evidence>
<evidence type="ECO:0000313" key="7">
    <source>
        <dbReference type="Proteomes" id="UP000810130"/>
    </source>
</evidence>
<keyword evidence="7" id="KW-1185">Reference proteome</keyword>
<dbReference type="PROSITE" id="PS00041">
    <property type="entry name" value="HTH_ARAC_FAMILY_1"/>
    <property type="match status" value="1"/>
</dbReference>
<dbReference type="Gene3D" id="3.40.50.880">
    <property type="match status" value="1"/>
</dbReference>
<dbReference type="SMART" id="SM00342">
    <property type="entry name" value="HTH_ARAC"/>
    <property type="match status" value="1"/>
</dbReference>
<keyword evidence="1" id="KW-0805">Transcription regulation</keyword>
<name>A0ABS5BBM9_9GAMM</name>
<proteinExistence type="predicted"/>
<organism evidence="6 7">
    <name type="scientific">Dickeya oryzae</name>
    <dbReference type="NCBI Taxonomy" id="1240404"/>
    <lineage>
        <taxon>Bacteria</taxon>
        <taxon>Pseudomonadati</taxon>
        <taxon>Pseudomonadota</taxon>
        <taxon>Gammaproteobacteria</taxon>
        <taxon>Enterobacterales</taxon>
        <taxon>Pectobacteriaceae</taxon>
        <taxon>Dickeya</taxon>
    </lineage>
</organism>
<dbReference type="InterPro" id="IPR018060">
    <property type="entry name" value="HTH_AraC"/>
</dbReference>
<dbReference type="EMBL" id="JAGJWX010000006">
    <property type="protein sequence ID" value="MBP2857787.1"/>
    <property type="molecule type" value="Genomic_DNA"/>
</dbReference>
<dbReference type="Pfam" id="PF12833">
    <property type="entry name" value="HTH_18"/>
    <property type="match status" value="1"/>
</dbReference>
<evidence type="ECO:0000259" key="5">
    <source>
        <dbReference type="PROSITE" id="PS01124"/>
    </source>
</evidence>
<comment type="caution">
    <text evidence="6">The sequence shown here is derived from an EMBL/GenBank/DDBJ whole genome shotgun (WGS) entry which is preliminary data.</text>
</comment>
<evidence type="ECO:0000256" key="1">
    <source>
        <dbReference type="ARBA" id="ARBA00023015"/>
    </source>
</evidence>
<accession>A0ABS5BBM9</accession>
<reference evidence="6 7" key="1">
    <citation type="submission" date="2021-04" db="EMBL/GenBank/DDBJ databases">
        <title>Genomic and host-range diversity within the Dickeya zeae complex, identification of D. zeae and D. oryzae members, proposal of two novel subspecies D. zeae subsp. zeae subsp. nov. and D. zeae subsp. dombae subsp. nov.</title>
        <authorList>
            <person name="Van Gijsegem F."/>
            <person name="Hugouvieux-Cotte-Pattat N."/>
        </authorList>
    </citation>
    <scope>NUCLEOTIDE SEQUENCE [LARGE SCALE GENOMIC DNA]</scope>
    <source>
        <strain evidence="6 7">FVG03</strain>
    </source>
</reference>
<dbReference type="PROSITE" id="PS01124">
    <property type="entry name" value="HTH_ARAC_FAMILY_2"/>
    <property type="match status" value="1"/>
</dbReference>
<dbReference type="InterPro" id="IPR009057">
    <property type="entry name" value="Homeodomain-like_sf"/>
</dbReference>
<evidence type="ECO:0000313" key="6">
    <source>
        <dbReference type="EMBL" id="MBP2857787.1"/>
    </source>
</evidence>
<sequence length="347" mass="38563">MSKPIPSVAVVACDQFSPFHLSVPCMIFGDVLPGQPLFRLRLCAGEEGVLRSAQGLQIDTPFGLDMLAQADIVVVPYWRNPQETPNPALLEALAEAYARGSLLVGLCLGTYVLAWAGLLTQRNAATHWEFAQDFQQRFSDVRLDTQALYVEDERLITSAGTAAGLDCCLHVVRKYHGSVIANKIARRMVIPPHREGGQAQFIERPMPTSTQDARINALLDYLRSRLDHSYHLDDLARRTLMSRRTFTRQFHKATGMSVGEWLMAERLQQSQTLLESTTLSIEAIAEQVGFGTAASLRQHFRRQFNVTPGEWRKTFLGGSTSMSLPNAKTGKNPPQQIVGGEFTSDFT</sequence>
<dbReference type="PANTHER" id="PTHR43130">
    <property type="entry name" value="ARAC-FAMILY TRANSCRIPTIONAL REGULATOR"/>
    <property type="match status" value="1"/>
</dbReference>
<dbReference type="Pfam" id="PF01965">
    <property type="entry name" value="DJ-1_PfpI"/>
    <property type="match status" value="1"/>
</dbReference>
<dbReference type="SUPFAM" id="SSF52317">
    <property type="entry name" value="Class I glutamine amidotransferase-like"/>
    <property type="match status" value="1"/>
</dbReference>
<gene>
    <name evidence="6" type="ORF">J8657_09265</name>
</gene>
<dbReference type="CDD" id="cd03137">
    <property type="entry name" value="GATase1_AraC_1"/>
    <property type="match status" value="1"/>
</dbReference>
<evidence type="ECO:0000256" key="4">
    <source>
        <dbReference type="SAM" id="MobiDB-lite"/>
    </source>
</evidence>
<dbReference type="PANTHER" id="PTHR43130:SF3">
    <property type="entry name" value="HTH-TYPE TRANSCRIPTIONAL REGULATOR RV1931C"/>
    <property type="match status" value="1"/>
</dbReference>
<dbReference type="RefSeq" id="WP_210174785.1">
    <property type="nucleotide sequence ID" value="NZ_JAGJWX010000006.1"/>
</dbReference>
<evidence type="ECO:0000256" key="2">
    <source>
        <dbReference type="ARBA" id="ARBA00023125"/>
    </source>
</evidence>
<dbReference type="InterPro" id="IPR029062">
    <property type="entry name" value="Class_I_gatase-like"/>
</dbReference>
<dbReference type="InterPro" id="IPR002818">
    <property type="entry name" value="DJ-1/PfpI"/>
</dbReference>
<dbReference type="Proteomes" id="UP000810130">
    <property type="component" value="Unassembled WGS sequence"/>
</dbReference>
<dbReference type="SUPFAM" id="SSF46689">
    <property type="entry name" value="Homeodomain-like"/>
    <property type="match status" value="2"/>
</dbReference>
<feature type="region of interest" description="Disordered" evidence="4">
    <location>
        <begin position="322"/>
        <end position="347"/>
    </location>
</feature>
<keyword evidence="3" id="KW-0804">Transcription</keyword>
<protein>
    <submittedName>
        <fullName evidence="6">Helix-turn-helix domain-containing protein</fullName>
    </submittedName>
</protein>